<dbReference type="InterPro" id="IPR014716">
    <property type="entry name" value="Fibrinogen_a/b/g_C_1"/>
</dbReference>
<evidence type="ECO:0000259" key="1">
    <source>
        <dbReference type="PROSITE" id="PS51406"/>
    </source>
</evidence>
<dbReference type="InterPro" id="IPR002181">
    <property type="entry name" value="Fibrinogen_a/b/g_C_dom"/>
</dbReference>
<dbReference type="PANTHER" id="PTHR19143">
    <property type="entry name" value="FIBRINOGEN/TENASCIN/ANGIOPOEITIN"/>
    <property type="match status" value="1"/>
</dbReference>
<proteinExistence type="predicted"/>
<dbReference type="Gene3D" id="3.90.215.10">
    <property type="entry name" value="Gamma Fibrinogen, chain A, domain 1"/>
    <property type="match status" value="1"/>
</dbReference>
<accession>A0A267DR49</accession>
<dbReference type="Pfam" id="PF00147">
    <property type="entry name" value="Fibrinogen_C"/>
    <property type="match status" value="1"/>
</dbReference>
<dbReference type="OrthoDB" id="6345539at2759"/>
<evidence type="ECO:0000313" key="3">
    <source>
        <dbReference type="Proteomes" id="UP000215902"/>
    </source>
</evidence>
<organism evidence="2 3">
    <name type="scientific">Macrostomum lignano</name>
    <dbReference type="NCBI Taxonomy" id="282301"/>
    <lineage>
        <taxon>Eukaryota</taxon>
        <taxon>Metazoa</taxon>
        <taxon>Spiralia</taxon>
        <taxon>Lophotrochozoa</taxon>
        <taxon>Platyhelminthes</taxon>
        <taxon>Rhabditophora</taxon>
        <taxon>Macrostomorpha</taxon>
        <taxon>Macrostomida</taxon>
        <taxon>Macrostomidae</taxon>
        <taxon>Macrostomum</taxon>
    </lineage>
</organism>
<feature type="non-terminal residue" evidence="2">
    <location>
        <position position="1"/>
    </location>
</feature>
<dbReference type="PROSITE" id="PS51406">
    <property type="entry name" value="FIBRINOGEN_C_2"/>
    <property type="match status" value="1"/>
</dbReference>
<evidence type="ECO:0000313" key="2">
    <source>
        <dbReference type="EMBL" id="PAA51636.1"/>
    </source>
</evidence>
<dbReference type="InterPro" id="IPR036056">
    <property type="entry name" value="Fibrinogen-like_C"/>
</dbReference>
<name>A0A267DR49_9PLAT</name>
<dbReference type="EMBL" id="NIVC01003385">
    <property type="protein sequence ID" value="PAA51636.1"/>
    <property type="molecule type" value="Genomic_DNA"/>
</dbReference>
<dbReference type="Gene3D" id="4.10.530.10">
    <property type="entry name" value="Gamma-fibrinogen Carboxyl Terminal Fragment, domain 2"/>
    <property type="match status" value="1"/>
</dbReference>
<sequence length="256" mass="28766">NLQSTCSTLQSLRPIILRKKIIASISIKTSTAPVIMQLCIAQLLLLVLLLPTDTYAVRTSAVELKRMNFFKRPLNHFGAVLFQRHVDNSLSFAQNWTSYVNGFGDPSGNYWIGLEQLSAMTKDRSCKFIFEGVRLNGSLMSATFRGFQVRGADENYRLILLGPMEPGGDLYHGIAGYHNGSQFSTIDVDNDGSRKYTCSRGRGQGGWWFNNCAYFNPNAPIFSQAQLGRVECWDFCSALGRRWVCLNETRLSFKCS</sequence>
<feature type="domain" description="Fibrinogen C-terminal" evidence="1">
    <location>
        <begin position="30"/>
        <end position="218"/>
    </location>
</feature>
<dbReference type="GO" id="GO:0005615">
    <property type="term" value="C:extracellular space"/>
    <property type="evidence" value="ECO:0007669"/>
    <property type="project" value="TreeGrafter"/>
</dbReference>
<dbReference type="Proteomes" id="UP000215902">
    <property type="component" value="Unassembled WGS sequence"/>
</dbReference>
<gene>
    <name evidence="2" type="ORF">BOX15_Mlig025557g1</name>
</gene>
<reference evidence="2 3" key="1">
    <citation type="submission" date="2017-06" db="EMBL/GenBank/DDBJ databases">
        <title>A platform for efficient transgenesis in Macrostomum lignano, a flatworm model organism for stem cell research.</title>
        <authorList>
            <person name="Berezikov E."/>
        </authorList>
    </citation>
    <scope>NUCLEOTIDE SEQUENCE [LARGE SCALE GENOMIC DNA]</scope>
    <source>
        <strain evidence="2">DV1</strain>
        <tissue evidence="2">Whole organism</tissue>
    </source>
</reference>
<dbReference type="SUPFAM" id="SSF56496">
    <property type="entry name" value="Fibrinogen C-terminal domain-like"/>
    <property type="match status" value="1"/>
</dbReference>
<dbReference type="InterPro" id="IPR050373">
    <property type="entry name" value="Fibrinogen_C-term_domain"/>
</dbReference>
<protein>
    <recommendedName>
        <fullName evidence="1">Fibrinogen C-terminal domain-containing protein</fullName>
    </recommendedName>
</protein>
<dbReference type="STRING" id="282301.A0A267DR49"/>
<dbReference type="AlphaFoldDB" id="A0A267DR49"/>
<dbReference type="SMART" id="SM00186">
    <property type="entry name" value="FBG"/>
    <property type="match status" value="1"/>
</dbReference>
<keyword evidence="3" id="KW-1185">Reference proteome</keyword>
<comment type="caution">
    <text evidence="2">The sequence shown here is derived from an EMBL/GenBank/DDBJ whole genome shotgun (WGS) entry which is preliminary data.</text>
</comment>